<name>A0A381T8C9_9ZZZZ</name>
<accession>A0A381T8C9</accession>
<dbReference type="AlphaFoldDB" id="A0A381T8C9"/>
<gene>
    <name evidence="1" type="ORF">METZ01_LOCUS65269</name>
</gene>
<dbReference type="EMBL" id="UINC01004180">
    <property type="protein sequence ID" value="SVA12415.1"/>
    <property type="molecule type" value="Genomic_DNA"/>
</dbReference>
<protein>
    <submittedName>
        <fullName evidence="1">Uncharacterized protein</fullName>
    </submittedName>
</protein>
<evidence type="ECO:0000313" key="1">
    <source>
        <dbReference type="EMBL" id="SVA12415.1"/>
    </source>
</evidence>
<sequence length="50" mass="5618">VQPADFCLMCPLYPKVNKYVISQDEGCRHWAGDAEFGRKAEVFDGEIVNA</sequence>
<feature type="non-terminal residue" evidence="1">
    <location>
        <position position="1"/>
    </location>
</feature>
<proteinExistence type="predicted"/>
<reference evidence="1" key="1">
    <citation type="submission" date="2018-05" db="EMBL/GenBank/DDBJ databases">
        <authorList>
            <person name="Lanie J.A."/>
            <person name="Ng W.-L."/>
            <person name="Kazmierczak K.M."/>
            <person name="Andrzejewski T.M."/>
            <person name="Davidsen T.M."/>
            <person name="Wayne K.J."/>
            <person name="Tettelin H."/>
            <person name="Glass J.I."/>
            <person name="Rusch D."/>
            <person name="Podicherti R."/>
            <person name="Tsui H.-C.T."/>
            <person name="Winkler M.E."/>
        </authorList>
    </citation>
    <scope>NUCLEOTIDE SEQUENCE</scope>
</reference>
<organism evidence="1">
    <name type="scientific">marine metagenome</name>
    <dbReference type="NCBI Taxonomy" id="408172"/>
    <lineage>
        <taxon>unclassified sequences</taxon>
        <taxon>metagenomes</taxon>
        <taxon>ecological metagenomes</taxon>
    </lineage>
</organism>